<dbReference type="Proteomes" id="UP000560658">
    <property type="component" value="Unassembled WGS sequence"/>
</dbReference>
<sequence length="339" mass="37020">MKKSLFLLVLTCLFVSCSSDDDLNPSIQLTANDVEEFVYGETREFPVVLSEVTSTSFNTPNGWEAKIKNDKLIVTAPSLVSSSLASSGSIDILAGSAKASLKVKAFYLVTFEDVNAKYLAGPTAEGENLASTYTGTNPERYTGYHDSSSDLFFNTDATAFYSGGIAISQWNDLTKEDYTNQCSVFFGDNNQKNGGNNKSKTFAVSYVSSYNDAPTMNFQTANAEHIIDHAYFTNSTYAALTMTNGNNYAKKLSYDAKDWFKLVVEGFSAAGKSTGTVEFFLADFRTQNAGGIVNQWKRVDLSSLGKVHKLSFTMDGSDKGEYGVNTPTYFCVDDIAVMQ</sequence>
<dbReference type="Pfam" id="PF14717">
    <property type="entry name" value="DUF4465"/>
    <property type="match status" value="1"/>
</dbReference>
<name>A0A840CR07_9BACE</name>
<dbReference type="RefSeq" id="WP_183207528.1">
    <property type="nucleotide sequence ID" value="NZ_JACIER010000001.1"/>
</dbReference>
<dbReference type="EMBL" id="JACIER010000001">
    <property type="protein sequence ID" value="MBB4042437.1"/>
    <property type="molecule type" value="Genomic_DNA"/>
</dbReference>
<protein>
    <recommendedName>
        <fullName evidence="3">DUF4465 domain-containing protein</fullName>
    </recommendedName>
</protein>
<evidence type="ECO:0000313" key="1">
    <source>
        <dbReference type="EMBL" id="MBB4042437.1"/>
    </source>
</evidence>
<keyword evidence="2" id="KW-1185">Reference proteome</keyword>
<proteinExistence type="predicted"/>
<dbReference type="InterPro" id="IPR027828">
    <property type="entry name" value="DUF4465"/>
</dbReference>
<comment type="caution">
    <text evidence="1">The sequence shown here is derived from an EMBL/GenBank/DDBJ whole genome shotgun (WGS) entry which is preliminary data.</text>
</comment>
<gene>
    <name evidence="1" type="ORF">GGR06_000196</name>
</gene>
<evidence type="ECO:0008006" key="3">
    <source>
        <dbReference type="Google" id="ProtNLM"/>
    </source>
</evidence>
<organism evidence="1 2">
    <name type="scientific">Bacteroides reticulotermitis</name>
    <dbReference type="NCBI Taxonomy" id="1133319"/>
    <lineage>
        <taxon>Bacteria</taxon>
        <taxon>Pseudomonadati</taxon>
        <taxon>Bacteroidota</taxon>
        <taxon>Bacteroidia</taxon>
        <taxon>Bacteroidales</taxon>
        <taxon>Bacteroidaceae</taxon>
        <taxon>Bacteroides</taxon>
    </lineage>
</organism>
<reference evidence="1" key="1">
    <citation type="submission" date="2020-08" db="EMBL/GenBank/DDBJ databases">
        <title>Genomic Encyclopedia of Type Strains, Phase IV (KMG-IV): sequencing the most valuable type-strain genomes for metagenomic binning, comparative biology and taxonomic classification.</title>
        <authorList>
            <person name="Goeker M."/>
        </authorList>
    </citation>
    <scope>NUCLEOTIDE SEQUENCE [LARGE SCALE GENOMIC DNA]</scope>
    <source>
        <strain evidence="1">DSM 105720</strain>
    </source>
</reference>
<dbReference type="Gene3D" id="2.60.120.1350">
    <property type="entry name" value="Protein of unknown function DUF4465"/>
    <property type="match status" value="1"/>
</dbReference>
<dbReference type="PROSITE" id="PS51257">
    <property type="entry name" value="PROKAR_LIPOPROTEIN"/>
    <property type="match status" value="1"/>
</dbReference>
<evidence type="ECO:0000313" key="2">
    <source>
        <dbReference type="Proteomes" id="UP000560658"/>
    </source>
</evidence>
<accession>A0A840CR07</accession>
<dbReference type="AlphaFoldDB" id="A0A840CR07"/>